<dbReference type="Proteomes" id="UP000247346">
    <property type="component" value="Unassembled WGS sequence"/>
</dbReference>
<dbReference type="STRING" id="56458.SB85_16530"/>
<evidence type="ECO:0000313" key="2">
    <source>
        <dbReference type="Proteomes" id="UP000247346"/>
    </source>
</evidence>
<organism evidence="1 2">
    <name type="scientific">Xanthomonas sacchari</name>
    <dbReference type="NCBI Taxonomy" id="56458"/>
    <lineage>
        <taxon>Bacteria</taxon>
        <taxon>Pseudomonadati</taxon>
        <taxon>Pseudomonadota</taxon>
        <taxon>Gammaproteobacteria</taxon>
        <taxon>Lysobacterales</taxon>
        <taxon>Lysobacteraceae</taxon>
        <taxon>Xanthomonas</taxon>
    </lineage>
</organism>
<comment type="caution">
    <text evidence="1">The sequence shown here is derived from an EMBL/GenBank/DDBJ whole genome shotgun (WGS) entry which is preliminary data.</text>
</comment>
<evidence type="ECO:0000313" key="1">
    <source>
        <dbReference type="EMBL" id="PPU82783.1"/>
    </source>
</evidence>
<name>A0A2P5Z4H3_9XANT</name>
<dbReference type="InterPro" id="IPR021430">
    <property type="entry name" value="DUF3079"/>
</dbReference>
<proteinExistence type="predicted"/>
<dbReference type="EMBL" id="MDEK01000007">
    <property type="protein sequence ID" value="PPU82783.1"/>
    <property type="molecule type" value="Genomic_DNA"/>
</dbReference>
<dbReference type="OrthoDB" id="6992469at2"/>
<protein>
    <submittedName>
        <fullName evidence="1">DUF3079 domain-containing protein</fullName>
    </submittedName>
</protein>
<reference evidence="1 2" key="1">
    <citation type="submission" date="2016-08" db="EMBL/GenBank/DDBJ databases">
        <authorList>
            <person name="Seilhamer J.J."/>
        </authorList>
    </citation>
    <scope>NUCLEOTIDE SEQUENCE [LARGE SCALE GENOMIC DNA]</scope>
    <source>
        <strain evidence="1 2">CFBP4641</strain>
    </source>
</reference>
<gene>
    <name evidence="1" type="ORF">XsacCFBP4641_08960</name>
</gene>
<accession>A0A2P5Z4H3</accession>
<dbReference type="Pfam" id="PF11278">
    <property type="entry name" value="DUF3079"/>
    <property type="match status" value="1"/>
</dbReference>
<sequence length="76" mass="8092">MAKPFPLAPRHPERLCWGCDSDCAAQDLACGNGAGRTPHPIETDGEDWYLAWGIAVDLARPAHARLGDDPSAHGDA</sequence>
<dbReference type="AlphaFoldDB" id="A0A2P5Z4H3"/>